<evidence type="ECO:0000256" key="6">
    <source>
        <dbReference type="PROSITE-ProRule" id="PRU00708"/>
    </source>
</evidence>
<dbReference type="Pfam" id="PF13041">
    <property type="entry name" value="PPR_2"/>
    <property type="match status" value="1"/>
</dbReference>
<dbReference type="GO" id="GO:0005739">
    <property type="term" value="C:mitochondrion"/>
    <property type="evidence" value="ECO:0007669"/>
    <property type="project" value="UniProtKB-SubCell"/>
</dbReference>
<comment type="similarity">
    <text evidence="2">Belongs to the PPR family. P subfamily.</text>
</comment>
<comment type="subcellular location">
    <subcellularLocation>
        <location evidence="1">Mitochondrion</location>
    </subcellularLocation>
</comment>
<evidence type="ECO:0000313" key="8">
    <source>
        <dbReference type="Proteomes" id="UP000245207"/>
    </source>
</evidence>
<dbReference type="Pfam" id="PF01535">
    <property type="entry name" value="PPR"/>
    <property type="match status" value="3"/>
</dbReference>
<name>A0A2U1KJ67_ARTAN</name>
<evidence type="ECO:0000256" key="4">
    <source>
        <dbReference type="ARBA" id="ARBA00022946"/>
    </source>
</evidence>
<proteinExistence type="inferred from homology"/>
<dbReference type="PROSITE" id="PS51375">
    <property type="entry name" value="PPR"/>
    <property type="match status" value="1"/>
</dbReference>
<dbReference type="SUPFAM" id="SSF48452">
    <property type="entry name" value="TPR-like"/>
    <property type="match status" value="1"/>
</dbReference>
<comment type="caution">
    <text evidence="7">The sequence shown here is derived from an EMBL/GenBank/DDBJ whole genome shotgun (WGS) entry which is preliminary data.</text>
</comment>
<evidence type="ECO:0000256" key="1">
    <source>
        <dbReference type="ARBA" id="ARBA00004173"/>
    </source>
</evidence>
<sequence>MVDEVGKPLCTDNGSQKEHLDNYVVNQIGTNSNISSFASTRNVNPPKPCEIDRVNYEAKIKANAKLTDAVGAPLYPDNGSKKEHLHNYIPNQIGANRKVSTSEYIANAAAPKTFATDKPFSEVQSSPSSTTKNKVWRGRYFTTQNTTATAGDTTLFHKIVGGYKEGSIVPVLDEWVSVEGKPVDQFDLHKIIKQLRKFRRYKHALQICQWMDDKPYLDHSHKDVSVKLDLISKVYGLKQAEEYFDKIPNTERVWQVYGALLNCYAEAKQLKKAEATMQKMRELGYSSSLTYNVMMGLYSDMKKYEKLDLLMDEMEQKRIHIDKFTYCIRLNAYAKTAEIQKMEKLLYKMEADPEVQMEWHAYTTVANGYLKSGDREKALTCLKKSEYLIKPSQRKPAYETLLTLYASAGRKYEVDRVWDLYKSLGKFYNQGYLCIMSSLAKLDCLDDVEKIYREWEGQHKYFDYQVPNLLITVYCKKGLLDKAESLVKNLKESGNEPNASTWSRIALGYVKIDDMDKAVEAMRKSILGGFRGWTVDTATLSACLDYLNSKGKLDEAEEIIRLLKEKSHLSEVVYNSIVKKLSVVEI</sequence>
<accession>A0A2U1KJ67</accession>
<evidence type="ECO:0000256" key="5">
    <source>
        <dbReference type="ARBA" id="ARBA00023128"/>
    </source>
</evidence>
<keyword evidence="8" id="KW-1185">Reference proteome</keyword>
<dbReference type="Gene3D" id="1.25.40.10">
    <property type="entry name" value="Tetratricopeptide repeat domain"/>
    <property type="match status" value="2"/>
</dbReference>
<dbReference type="InterPro" id="IPR002885">
    <property type="entry name" value="PPR_rpt"/>
</dbReference>
<evidence type="ECO:0000256" key="3">
    <source>
        <dbReference type="ARBA" id="ARBA00022737"/>
    </source>
</evidence>
<keyword evidence="3" id="KW-0677">Repeat</keyword>
<keyword evidence="5" id="KW-0496">Mitochondrion</keyword>
<dbReference type="AlphaFoldDB" id="A0A2U1KJ67"/>
<evidence type="ECO:0000313" key="7">
    <source>
        <dbReference type="EMBL" id="PWA36703.1"/>
    </source>
</evidence>
<feature type="repeat" description="PPR" evidence="6">
    <location>
        <begin position="463"/>
        <end position="497"/>
    </location>
</feature>
<dbReference type="InterPro" id="IPR011990">
    <property type="entry name" value="TPR-like_helical_dom_sf"/>
</dbReference>
<dbReference type="PANTHER" id="PTHR45717:SF10">
    <property type="entry name" value="OS10G0501000 PROTEIN"/>
    <property type="match status" value="1"/>
</dbReference>
<dbReference type="NCBIfam" id="TIGR00756">
    <property type="entry name" value="PPR"/>
    <property type="match status" value="3"/>
</dbReference>
<protein>
    <submittedName>
        <fullName evidence="7">Pentatricopeptide repeat-containing protein</fullName>
    </submittedName>
</protein>
<evidence type="ECO:0000256" key="2">
    <source>
        <dbReference type="ARBA" id="ARBA00007626"/>
    </source>
</evidence>
<gene>
    <name evidence="7" type="ORF">CTI12_AA597330</name>
</gene>
<dbReference type="FunFam" id="1.25.40.10:FF:000385">
    <property type="entry name" value="Pentatricopeptide repeat-containing protein mitochondrial"/>
    <property type="match status" value="1"/>
</dbReference>
<keyword evidence="4" id="KW-0809">Transit peptide</keyword>
<dbReference type="PANTHER" id="PTHR45717">
    <property type="entry name" value="OS12G0527900 PROTEIN"/>
    <property type="match status" value="1"/>
</dbReference>
<dbReference type="EMBL" id="PKPP01017785">
    <property type="protein sequence ID" value="PWA36703.1"/>
    <property type="molecule type" value="Genomic_DNA"/>
</dbReference>
<dbReference type="Proteomes" id="UP000245207">
    <property type="component" value="Unassembled WGS sequence"/>
</dbReference>
<dbReference type="GO" id="GO:0003729">
    <property type="term" value="F:mRNA binding"/>
    <property type="evidence" value="ECO:0007669"/>
    <property type="project" value="UniProtKB-ARBA"/>
</dbReference>
<reference evidence="7 8" key="1">
    <citation type="journal article" date="2018" name="Mol. Plant">
        <title>The genome of Artemisia annua provides insight into the evolution of Asteraceae family and artemisinin biosynthesis.</title>
        <authorList>
            <person name="Shen Q."/>
            <person name="Zhang L."/>
            <person name="Liao Z."/>
            <person name="Wang S."/>
            <person name="Yan T."/>
            <person name="Shi P."/>
            <person name="Liu M."/>
            <person name="Fu X."/>
            <person name="Pan Q."/>
            <person name="Wang Y."/>
            <person name="Lv Z."/>
            <person name="Lu X."/>
            <person name="Zhang F."/>
            <person name="Jiang W."/>
            <person name="Ma Y."/>
            <person name="Chen M."/>
            <person name="Hao X."/>
            <person name="Li L."/>
            <person name="Tang Y."/>
            <person name="Lv G."/>
            <person name="Zhou Y."/>
            <person name="Sun X."/>
            <person name="Brodelius P.E."/>
            <person name="Rose J.K.C."/>
            <person name="Tang K."/>
        </authorList>
    </citation>
    <scope>NUCLEOTIDE SEQUENCE [LARGE SCALE GENOMIC DNA]</scope>
    <source>
        <strain evidence="8">cv. Huhao1</strain>
        <tissue evidence="7">Leaf</tissue>
    </source>
</reference>
<organism evidence="7 8">
    <name type="scientific">Artemisia annua</name>
    <name type="common">Sweet wormwood</name>
    <dbReference type="NCBI Taxonomy" id="35608"/>
    <lineage>
        <taxon>Eukaryota</taxon>
        <taxon>Viridiplantae</taxon>
        <taxon>Streptophyta</taxon>
        <taxon>Embryophyta</taxon>
        <taxon>Tracheophyta</taxon>
        <taxon>Spermatophyta</taxon>
        <taxon>Magnoliopsida</taxon>
        <taxon>eudicotyledons</taxon>
        <taxon>Gunneridae</taxon>
        <taxon>Pentapetalae</taxon>
        <taxon>asterids</taxon>
        <taxon>campanulids</taxon>
        <taxon>Asterales</taxon>
        <taxon>Asteraceae</taxon>
        <taxon>Asteroideae</taxon>
        <taxon>Anthemideae</taxon>
        <taxon>Artemisiinae</taxon>
        <taxon>Artemisia</taxon>
    </lineage>
</organism>
<dbReference type="OrthoDB" id="1890565at2759"/>